<gene>
    <name evidence="2" type="ORF">CEXT_396671</name>
</gene>
<dbReference type="EMBL" id="BPLR01020568">
    <property type="protein sequence ID" value="GIX80080.1"/>
    <property type="molecule type" value="Genomic_DNA"/>
</dbReference>
<proteinExistence type="predicted"/>
<keyword evidence="1" id="KW-1133">Transmembrane helix</keyword>
<keyword evidence="3" id="KW-1185">Reference proteome</keyword>
<keyword evidence="1" id="KW-0472">Membrane</keyword>
<sequence length="118" mass="13605">MCGWWKENIESAFHSVNWLSGGFGSYCGDWRDISFYHFFPLIFSILFGVGGWEKRNIKPGSRVPEGLKNYFLSPPRFQSTRFRNETGDLVTFPGVKISQMRLCSSFPCSILRAKSHRV</sequence>
<accession>A0AAV4N5H1</accession>
<name>A0AAV4N5H1_CAEEX</name>
<evidence type="ECO:0000313" key="3">
    <source>
        <dbReference type="Proteomes" id="UP001054945"/>
    </source>
</evidence>
<organism evidence="2 3">
    <name type="scientific">Caerostris extrusa</name>
    <name type="common">Bark spider</name>
    <name type="synonym">Caerostris bankana</name>
    <dbReference type="NCBI Taxonomy" id="172846"/>
    <lineage>
        <taxon>Eukaryota</taxon>
        <taxon>Metazoa</taxon>
        <taxon>Ecdysozoa</taxon>
        <taxon>Arthropoda</taxon>
        <taxon>Chelicerata</taxon>
        <taxon>Arachnida</taxon>
        <taxon>Araneae</taxon>
        <taxon>Araneomorphae</taxon>
        <taxon>Entelegynae</taxon>
        <taxon>Araneoidea</taxon>
        <taxon>Araneidae</taxon>
        <taxon>Caerostris</taxon>
    </lineage>
</organism>
<protein>
    <submittedName>
        <fullName evidence="2">Uncharacterized protein</fullName>
    </submittedName>
</protein>
<evidence type="ECO:0000256" key="1">
    <source>
        <dbReference type="SAM" id="Phobius"/>
    </source>
</evidence>
<comment type="caution">
    <text evidence="2">The sequence shown here is derived from an EMBL/GenBank/DDBJ whole genome shotgun (WGS) entry which is preliminary data.</text>
</comment>
<evidence type="ECO:0000313" key="2">
    <source>
        <dbReference type="EMBL" id="GIX80080.1"/>
    </source>
</evidence>
<dbReference type="Proteomes" id="UP001054945">
    <property type="component" value="Unassembled WGS sequence"/>
</dbReference>
<dbReference type="AlphaFoldDB" id="A0AAV4N5H1"/>
<reference evidence="2 3" key="1">
    <citation type="submission" date="2021-06" db="EMBL/GenBank/DDBJ databases">
        <title>Caerostris extrusa draft genome.</title>
        <authorList>
            <person name="Kono N."/>
            <person name="Arakawa K."/>
        </authorList>
    </citation>
    <scope>NUCLEOTIDE SEQUENCE [LARGE SCALE GENOMIC DNA]</scope>
</reference>
<keyword evidence="1" id="KW-0812">Transmembrane</keyword>
<feature type="transmembrane region" description="Helical" evidence="1">
    <location>
        <begin position="33"/>
        <end position="52"/>
    </location>
</feature>